<dbReference type="InterPro" id="IPR009078">
    <property type="entry name" value="Ferritin-like_SF"/>
</dbReference>
<evidence type="ECO:0000256" key="1">
    <source>
        <dbReference type="ARBA" id="ARBA00007644"/>
    </source>
</evidence>
<dbReference type="InterPro" id="IPR012347">
    <property type="entry name" value="Ferritin-like"/>
</dbReference>
<gene>
    <name evidence="3" type="ORF">KDL28_01735</name>
</gene>
<dbReference type="SUPFAM" id="SSF47240">
    <property type="entry name" value="Ferritin-like"/>
    <property type="match status" value="1"/>
</dbReference>
<feature type="compositionally biased region" description="Low complexity" evidence="2">
    <location>
        <begin position="316"/>
        <end position="332"/>
    </location>
</feature>
<dbReference type="InterPro" id="IPR039377">
    <property type="entry name" value="Mn_catalase_dom"/>
</dbReference>
<feature type="region of interest" description="Disordered" evidence="2">
    <location>
        <begin position="86"/>
        <end position="105"/>
    </location>
</feature>
<keyword evidence="4" id="KW-1185">Reference proteome</keyword>
<dbReference type="InterPro" id="IPR007760">
    <property type="entry name" value="Mn_catalase"/>
</dbReference>
<dbReference type="EMBL" id="JAGSOV010000006">
    <property type="protein sequence ID" value="MCO1653768.1"/>
    <property type="molecule type" value="Genomic_DNA"/>
</dbReference>
<dbReference type="Pfam" id="PF05067">
    <property type="entry name" value="Mn_catalase"/>
    <property type="match status" value="1"/>
</dbReference>
<evidence type="ECO:0000313" key="3">
    <source>
        <dbReference type="EMBL" id="MCO1653768.1"/>
    </source>
</evidence>
<comment type="caution">
    <text evidence="3">The sequence shown here is derived from an EMBL/GenBank/DDBJ whole genome shotgun (WGS) entry which is preliminary data.</text>
</comment>
<dbReference type="Proteomes" id="UP001165283">
    <property type="component" value="Unassembled WGS sequence"/>
</dbReference>
<reference evidence="3" key="1">
    <citation type="submission" date="2021-04" db="EMBL/GenBank/DDBJ databases">
        <title>Pseudonocardia sp. nov., isolated from sandy soil of mangrove forest.</title>
        <authorList>
            <person name="Zan Z."/>
            <person name="Huang R."/>
            <person name="Liu W."/>
        </authorList>
    </citation>
    <scope>NUCLEOTIDE SEQUENCE</scope>
    <source>
        <strain evidence="3">S2-4</strain>
    </source>
</reference>
<proteinExistence type="inferred from homology"/>
<sequence length="332" mass="35619">MFLHVQKLINEIVPDEPDPAAANALQEGLGGQFGEMRTMIQYLFQSFNFRGATGKPYRDLLYGVGTEEISHVELIGTTIARLTDGSPRYNGKATKPVDEPGKGGATPLSDALSMGNIHHYLVAGQGALPVDSAGNPWSGSYVYNSGNLVLDLLYNLMLESTGRLQKCRIYEMTSNKTARATISYLIVRDQAHENAYAKALESLGIDWGRTLPIPKTDAERFPEVKKLLDQGLHLKQYTFSADNLSEAGKIYRGSAPAAVGGGTLSTEQMPDGFPMDIAVERPEEFAPGLDPDLLALVQATAELELADADDPGSNGASASPATASTKSAVKKK</sequence>
<dbReference type="Gene3D" id="1.20.1260.10">
    <property type="match status" value="1"/>
</dbReference>
<feature type="region of interest" description="Disordered" evidence="2">
    <location>
        <begin position="305"/>
        <end position="332"/>
    </location>
</feature>
<accession>A0ABT0ZSS6</accession>
<comment type="similarity">
    <text evidence="1">Belongs to the manganese catalase family.</text>
</comment>
<organism evidence="3 4">
    <name type="scientific">Pseudonocardia humida</name>
    <dbReference type="NCBI Taxonomy" id="2800819"/>
    <lineage>
        <taxon>Bacteria</taxon>
        <taxon>Bacillati</taxon>
        <taxon>Actinomycetota</taxon>
        <taxon>Actinomycetes</taxon>
        <taxon>Pseudonocardiales</taxon>
        <taxon>Pseudonocardiaceae</taxon>
        <taxon>Pseudonocardia</taxon>
    </lineage>
</organism>
<evidence type="ECO:0000256" key="2">
    <source>
        <dbReference type="SAM" id="MobiDB-lite"/>
    </source>
</evidence>
<evidence type="ECO:0000313" key="4">
    <source>
        <dbReference type="Proteomes" id="UP001165283"/>
    </source>
</evidence>
<protein>
    <submittedName>
        <fullName evidence="3">Manganese catalase family protein</fullName>
    </submittedName>
</protein>
<dbReference type="CDD" id="cd01051">
    <property type="entry name" value="Mn_catalase"/>
    <property type="match status" value="1"/>
</dbReference>
<name>A0ABT0ZSS6_9PSEU</name>
<dbReference type="RefSeq" id="WP_252435357.1">
    <property type="nucleotide sequence ID" value="NZ_JAGSOV010000006.1"/>
</dbReference>